<dbReference type="Pfam" id="PF00027">
    <property type="entry name" value="cNMP_binding"/>
    <property type="match status" value="1"/>
</dbReference>
<dbReference type="Pfam" id="PF07992">
    <property type="entry name" value="Pyr_redox_2"/>
    <property type="match status" value="1"/>
</dbReference>
<dbReference type="AlphaFoldDB" id="A0A3D9Z9W3"/>
<name>A0A3D9Z9W3_9ACTN</name>
<dbReference type="PRINTS" id="PR00368">
    <property type="entry name" value="FADPNR"/>
</dbReference>
<organism evidence="5 6">
    <name type="scientific">Asanoa ferruginea</name>
    <dbReference type="NCBI Taxonomy" id="53367"/>
    <lineage>
        <taxon>Bacteria</taxon>
        <taxon>Bacillati</taxon>
        <taxon>Actinomycetota</taxon>
        <taxon>Actinomycetes</taxon>
        <taxon>Micromonosporales</taxon>
        <taxon>Micromonosporaceae</taxon>
        <taxon>Asanoa</taxon>
    </lineage>
</organism>
<dbReference type="SMART" id="SM00100">
    <property type="entry name" value="cNMP"/>
    <property type="match status" value="1"/>
</dbReference>
<dbReference type="Gene3D" id="3.50.50.60">
    <property type="entry name" value="FAD/NAD(P)-binding domain"/>
    <property type="match status" value="2"/>
</dbReference>
<proteinExistence type="predicted"/>
<dbReference type="InterPro" id="IPR023753">
    <property type="entry name" value="FAD/NAD-binding_dom"/>
</dbReference>
<reference evidence="5 6" key="1">
    <citation type="submission" date="2018-08" db="EMBL/GenBank/DDBJ databases">
        <title>Sequencing the genomes of 1000 actinobacteria strains.</title>
        <authorList>
            <person name="Klenk H.-P."/>
        </authorList>
    </citation>
    <scope>NUCLEOTIDE SEQUENCE [LARGE SCALE GENOMIC DNA]</scope>
    <source>
        <strain evidence="5 6">DSM 44099</strain>
    </source>
</reference>
<comment type="caution">
    <text evidence="5">The sequence shown here is derived from an EMBL/GenBank/DDBJ whole genome shotgun (WGS) entry which is preliminary data.</text>
</comment>
<dbReference type="InterPro" id="IPR050097">
    <property type="entry name" value="Ferredoxin-NADP_redctase_2"/>
</dbReference>
<keyword evidence="1" id="KW-0285">Flavoprotein</keyword>
<dbReference type="Gene3D" id="3.40.30.10">
    <property type="entry name" value="Glutaredoxin"/>
    <property type="match status" value="1"/>
</dbReference>
<dbReference type="InterPro" id="IPR014710">
    <property type="entry name" value="RmlC-like_jellyroll"/>
</dbReference>
<dbReference type="InterPro" id="IPR000595">
    <property type="entry name" value="cNMP-bd_dom"/>
</dbReference>
<evidence type="ECO:0000256" key="2">
    <source>
        <dbReference type="ARBA" id="ARBA00023002"/>
    </source>
</evidence>
<dbReference type="InterPro" id="IPR036188">
    <property type="entry name" value="FAD/NAD-bd_sf"/>
</dbReference>
<dbReference type="OrthoDB" id="109585at2"/>
<dbReference type="InterPro" id="IPR018490">
    <property type="entry name" value="cNMP-bd_dom_sf"/>
</dbReference>
<evidence type="ECO:0000313" key="5">
    <source>
        <dbReference type="EMBL" id="REF94131.1"/>
    </source>
</evidence>
<dbReference type="Proteomes" id="UP000256913">
    <property type="component" value="Unassembled WGS sequence"/>
</dbReference>
<accession>A0A3D9Z9W3</accession>
<evidence type="ECO:0000256" key="1">
    <source>
        <dbReference type="ARBA" id="ARBA00022630"/>
    </source>
</evidence>
<sequence length="559" mass="59290">MNGDWVAESPDHGGAFARLSPEQIEHLAGFGRRRHASAGEVLFREGQRNRPFFVVTSGLVAVVEDYGGDQERVVEMHGAGRFLDELGLLTGQPSFVTAVVAADGELVEVPVSALHEAARQDVRLGDLLLSGFVARRERLLSSIAGITIISSRFSPDTKRLRELAARNRVPHTWIDLEEDAQAERLLRELSIAPDDTPVVIWQHRVLRNPSNAELAELAGLRAFDGDEPHCDLVVVGAGPAGLAAAVYGASEGLRTVVVDAVATGGQAATSSRIENYLGFPAGISGAELADRAAVQARKFGATFTVPAEAAGLDSGDVNHVVRLDDGTRLHCGAVVVATGARYRRLDVDRLAEFEGTSVYYAATITEAGACDSREVAIIGGGNSAGQATVFLSRHASKVYLVIRHADLGRDMSRYLVDQIARLPNVEVVTEAEVRELDGDRGRLASAVIENKGERRTLPVSVLFVFIGAEPCTGWLADSLALDERGYVRTGPDASGGATILETSRPGVLAVGDVRSGSIKRVASAVGEGAMAVRVIHELRSGRSAPPPVAQRSGTGSPTR</sequence>
<dbReference type="PROSITE" id="PS50042">
    <property type="entry name" value="CNMP_BINDING_3"/>
    <property type="match status" value="1"/>
</dbReference>
<keyword evidence="2" id="KW-0560">Oxidoreductase</keyword>
<evidence type="ECO:0000259" key="4">
    <source>
        <dbReference type="PROSITE" id="PS50042"/>
    </source>
</evidence>
<comment type="catalytic activity">
    <reaction evidence="3">
        <text>[thioredoxin]-dithiol + NADP(+) = [thioredoxin]-disulfide + NADPH + H(+)</text>
        <dbReference type="Rhea" id="RHEA:20345"/>
        <dbReference type="Rhea" id="RHEA-COMP:10698"/>
        <dbReference type="Rhea" id="RHEA-COMP:10700"/>
        <dbReference type="ChEBI" id="CHEBI:15378"/>
        <dbReference type="ChEBI" id="CHEBI:29950"/>
        <dbReference type="ChEBI" id="CHEBI:50058"/>
        <dbReference type="ChEBI" id="CHEBI:57783"/>
        <dbReference type="ChEBI" id="CHEBI:58349"/>
        <dbReference type="EC" id="1.8.1.9"/>
    </reaction>
</comment>
<dbReference type="CDD" id="cd00038">
    <property type="entry name" value="CAP_ED"/>
    <property type="match status" value="1"/>
</dbReference>
<dbReference type="GO" id="GO:0004791">
    <property type="term" value="F:thioredoxin-disulfide reductase (NADPH) activity"/>
    <property type="evidence" value="ECO:0007669"/>
    <property type="project" value="UniProtKB-EC"/>
</dbReference>
<dbReference type="SUPFAM" id="SSF51905">
    <property type="entry name" value="FAD/NAD(P)-binding domain"/>
    <property type="match status" value="1"/>
</dbReference>
<dbReference type="PRINTS" id="PR00469">
    <property type="entry name" value="PNDRDTASEII"/>
</dbReference>
<protein>
    <submittedName>
        <fullName evidence="5">Thioredoxin reductase (NADPH)</fullName>
    </submittedName>
</protein>
<feature type="domain" description="Cyclic nucleotide-binding" evidence="4">
    <location>
        <begin position="15"/>
        <end position="135"/>
    </location>
</feature>
<dbReference type="RefSeq" id="WP_116065999.1">
    <property type="nucleotide sequence ID" value="NZ_BONB01000076.1"/>
</dbReference>
<evidence type="ECO:0000256" key="3">
    <source>
        <dbReference type="ARBA" id="ARBA00048132"/>
    </source>
</evidence>
<dbReference type="SUPFAM" id="SSF51206">
    <property type="entry name" value="cAMP-binding domain-like"/>
    <property type="match status" value="1"/>
</dbReference>
<keyword evidence="6" id="KW-1185">Reference proteome</keyword>
<dbReference type="EMBL" id="QUMQ01000001">
    <property type="protein sequence ID" value="REF94131.1"/>
    <property type="molecule type" value="Genomic_DNA"/>
</dbReference>
<dbReference type="PANTHER" id="PTHR48105">
    <property type="entry name" value="THIOREDOXIN REDUCTASE 1-RELATED-RELATED"/>
    <property type="match status" value="1"/>
</dbReference>
<evidence type="ECO:0000313" key="6">
    <source>
        <dbReference type="Proteomes" id="UP000256913"/>
    </source>
</evidence>
<dbReference type="Gene3D" id="2.60.120.10">
    <property type="entry name" value="Jelly Rolls"/>
    <property type="match status" value="1"/>
</dbReference>
<gene>
    <name evidence="5" type="ORF">DFJ67_0041</name>
</gene>